<protein>
    <recommendedName>
        <fullName evidence="3">Histone-lysine N-methyltransferase SETMAR</fullName>
    </recommendedName>
</protein>
<dbReference type="PANTHER" id="PTHR46060">
    <property type="entry name" value="MARINER MOS1 TRANSPOSASE-LIKE PROTEIN"/>
    <property type="match status" value="1"/>
</dbReference>
<dbReference type="InterPro" id="IPR052709">
    <property type="entry name" value="Transposase-MT_Hybrid"/>
</dbReference>
<evidence type="ECO:0000313" key="1">
    <source>
        <dbReference type="EMBL" id="EFN88030.1"/>
    </source>
</evidence>
<sequence>WNILQHPPLSSLALSDFYLFRPLQDILIYFGKKFGSVEAIENYLTAFFDRKSRNFYEEKIRKLLKHWKIIVENDGDY</sequence>
<dbReference type="PANTHER" id="PTHR46060:SF3">
    <property type="entry name" value="PROTEIN GVQW3"/>
    <property type="match status" value="1"/>
</dbReference>
<organism evidence="2">
    <name type="scientific">Harpegnathos saltator</name>
    <name type="common">Jerdon's jumping ant</name>
    <dbReference type="NCBI Taxonomy" id="610380"/>
    <lineage>
        <taxon>Eukaryota</taxon>
        <taxon>Metazoa</taxon>
        <taxon>Ecdysozoa</taxon>
        <taxon>Arthropoda</taxon>
        <taxon>Hexapoda</taxon>
        <taxon>Insecta</taxon>
        <taxon>Pterygota</taxon>
        <taxon>Neoptera</taxon>
        <taxon>Endopterygota</taxon>
        <taxon>Hymenoptera</taxon>
        <taxon>Apocrita</taxon>
        <taxon>Aculeata</taxon>
        <taxon>Formicoidea</taxon>
        <taxon>Formicidae</taxon>
        <taxon>Ponerinae</taxon>
        <taxon>Ponerini</taxon>
        <taxon>Harpegnathos</taxon>
    </lineage>
</organism>
<gene>
    <name evidence="1" type="ORF">EAI_10465</name>
</gene>
<dbReference type="AlphaFoldDB" id="E2B8F1"/>
<accession>E2B8F1</accession>
<feature type="non-terminal residue" evidence="1">
    <location>
        <position position="77"/>
    </location>
</feature>
<dbReference type="InterPro" id="IPR036397">
    <property type="entry name" value="RNaseH_sf"/>
</dbReference>
<dbReference type="EMBL" id="GL446315">
    <property type="protein sequence ID" value="EFN88030.1"/>
    <property type="molecule type" value="Genomic_DNA"/>
</dbReference>
<feature type="non-terminal residue" evidence="1">
    <location>
        <position position="1"/>
    </location>
</feature>
<proteinExistence type="predicted"/>
<reference evidence="1 2" key="1">
    <citation type="journal article" date="2010" name="Science">
        <title>Genomic comparison of the ants Camponotus floridanus and Harpegnathos saltator.</title>
        <authorList>
            <person name="Bonasio R."/>
            <person name="Zhang G."/>
            <person name="Ye C."/>
            <person name="Mutti N.S."/>
            <person name="Fang X."/>
            <person name="Qin N."/>
            <person name="Donahue G."/>
            <person name="Yang P."/>
            <person name="Li Q."/>
            <person name="Li C."/>
            <person name="Zhang P."/>
            <person name="Huang Z."/>
            <person name="Berger S.L."/>
            <person name="Reinberg D."/>
            <person name="Wang J."/>
            <person name="Liebig J."/>
        </authorList>
    </citation>
    <scope>NUCLEOTIDE SEQUENCE [LARGE SCALE GENOMIC DNA]</scope>
    <source>
        <strain evidence="1 2">R22 G/1</strain>
    </source>
</reference>
<dbReference type="GO" id="GO:0003676">
    <property type="term" value="F:nucleic acid binding"/>
    <property type="evidence" value="ECO:0007669"/>
    <property type="project" value="InterPro"/>
</dbReference>
<keyword evidence="2" id="KW-1185">Reference proteome</keyword>
<dbReference type="Gene3D" id="3.30.420.10">
    <property type="entry name" value="Ribonuclease H-like superfamily/Ribonuclease H"/>
    <property type="match status" value="1"/>
</dbReference>
<name>E2B8F1_HARSA</name>
<evidence type="ECO:0000313" key="2">
    <source>
        <dbReference type="Proteomes" id="UP000008237"/>
    </source>
</evidence>
<evidence type="ECO:0008006" key="3">
    <source>
        <dbReference type="Google" id="ProtNLM"/>
    </source>
</evidence>
<dbReference type="InParanoid" id="E2B8F1"/>
<dbReference type="Proteomes" id="UP000008237">
    <property type="component" value="Unassembled WGS sequence"/>
</dbReference>